<dbReference type="PANTHER" id="PTHR38451:SF1">
    <property type="entry name" value="TRNA (ADENINE(22)-N(1))-METHYLTRANSFERASE"/>
    <property type="match status" value="1"/>
</dbReference>
<dbReference type="Pfam" id="PF12847">
    <property type="entry name" value="Methyltransf_18"/>
    <property type="match status" value="1"/>
</dbReference>
<reference evidence="1 2" key="1">
    <citation type="submission" date="2019-02" db="EMBL/GenBank/DDBJ databases">
        <title>Deep-cultivation of Planctomycetes and their phenomic and genomic characterization uncovers novel biology.</title>
        <authorList>
            <person name="Wiegand S."/>
            <person name="Jogler M."/>
            <person name="Boedeker C."/>
            <person name="Pinto D."/>
            <person name="Vollmers J."/>
            <person name="Rivas-Marin E."/>
            <person name="Kohn T."/>
            <person name="Peeters S.H."/>
            <person name="Heuer A."/>
            <person name="Rast P."/>
            <person name="Oberbeckmann S."/>
            <person name="Bunk B."/>
            <person name="Jeske O."/>
            <person name="Meyerdierks A."/>
            <person name="Storesund J.E."/>
            <person name="Kallscheuer N."/>
            <person name="Luecker S."/>
            <person name="Lage O.M."/>
            <person name="Pohl T."/>
            <person name="Merkel B.J."/>
            <person name="Hornburger P."/>
            <person name="Mueller R.-W."/>
            <person name="Bruemmer F."/>
            <person name="Labrenz M."/>
            <person name="Spormann A.M."/>
            <person name="Op den Camp H."/>
            <person name="Overmann J."/>
            <person name="Amann R."/>
            <person name="Jetten M.S.M."/>
            <person name="Mascher T."/>
            <person name="Medema M.H."/>
            <person name="Devos D.P."/>
            <person name="Kaster A.-K."/>
            <person name="Ovreas L."/>
            <person name="Rohde M."/>
            <person name="Galperin M.Y."/>
            <person name="Jogler C."/>
        </authorList>
    </citation>
    <scope>NUCLEOTIDE SEQUENCE [LARGE SCALE GENOMIC DNA]</scope>
    <source>
        <strain evidence="1 2">Poly30</strain>
    </source>
</reference>
<evidence type="ECO:0000313" key="1">
    <source>
        <dbReference type="EMBL" id="QDV09414.1"/>
    </source>
</evidence>
<name>A0A518EZB1_9BACT</name>
<dbReference type="EC" id="2.1.1.217" evidence="1"/>
<dbReference type="AlphaFoldDB" id="A0A518EZB1"/>
<dbReference type="SUPFAM" id="SSF53335">
    <property type="entry name" value="S-adenosyl-L-methionine-dependent methyltransferases"/>
    <property type="match status" value="1"/>
</dbReference>
<keyword evidence="2" id="KW-1185">Reference proteome</keyword>
<dbReference type="Proteomes" id="UP000320390">
    <property type="component" value="Chromosome"/>
</dbReference>
<protein>
    <submittedName>
        <fullName evidence="1">tRNA (Adenine(22)-N(1))-methyltransferase</fullName>
        <ecNumber evidence="1">2.1.1.217</ecNumber>
    </submittedName>
</protein>
<dbReference type="RefSeq" id="WP_145203727.1">
    <property type="nucleotide sequence ID" value="NZ_CP036434.1"/>
</dbReference>
<gene>
    <name evidence="1" type="primary">trmK</name>
    <name evidence="1" type="ORF">Poly30_49720</name>
</gene>
<accession>A0A518EZB1</accession>
<proteinExistence type="predicted"/>
<dbReference type="InterPro" id="IPR029063">
    <property type="entry name" value="SAM-dependent_MTases_sf"/>
</dbReference>
<dbReference type="OrthoDB" id="5881184at2"/>
<dbReference type="GO" id="GO:0032259">
    <property type="term" value="P:methylation"/>
    <property type="evidence" value="ECO:0007669"/>
    <property type="project" value="UniProtKB-KW"/>
</dbReference>
<sequence>MSWKIPTHWRDALSSHPAPRLRGIGPRLSAVALAVPEGSVAIDIGADHGLLSRALLLAGRVRFIYATDASDAALEGARKALARGIEEGRAAVLHGDGFEGTPPGEIDCAILAGTGSITALEIVRRGLASGHRPRRIVFQPSGGEHDVRTEMLNLGYGLVAEQLVAEGQRLFMVLVFEDGTGVRSLDGVTDRFVGPFISSAEGALLSAWLDGQASWLGDLVERATDPAEAAEWRERLASITELRERTGTIR</sequence>
<evidence type="ECO:0000313" key="2">
    <source>
        <dbReference type="Proteomes" id="UP000320390"/>
    </source>
</evidence>
<dbReference type="EMBL" id="CP036434">
    <property type="protein sequence ID" value="QDV09414.1"/>
    <property type="molecule type" value="Genomic_DNA"/>
</dbReference>
<dbReference type="CDD" id="cd02440">
    <property type="entry name" value="AdoMet_MTases"/>
    <property type="match status" value="1"/>
</dbReference>
<keyword evidence="1" id="KW-0808">Transferase</keyword>
<dbReference type="GO" id="GO:0160105">
    <property type="term" value="F:tRNA (adenine(22)-N1)-methyltransferase activity"/>
    <property type="evidence" value="ECO:0007669"/>
    <property type="project" value="UniProtKB-EC"/>
</dbReference>
<dbReference type="PANTHER" id="PTHR38451">
    <property type="entry name" value="TRNA (ADENINE(22)-N(1))-METHYLTRANSFERASE"/>
    <property type="match status" value="1"/>
</dbReference>
<organism evidence="1 2">
    <name type="scientific">Saltatorellus ferox</name>
    <dbReference type="NCBI Taxonomy" id="2528018"/>
    <lineage>
        <taxon>Bacteria</taxon>
        <taxon>Pseudomonadati</taxon>
        <taxon>Planctomycetota</taxon>
        <taxon>Planctomycetia</taxon>
        <taxon>Planctomycetia incertae sedis</taxon>
        <taxon>Saltatorellus</taxon>
    </lineage>
</organism>
<dbReference type="Gene3D" id="3.40.50.150">
    <property type="entry name" value="Vaccinia Virus protein VP39"/>
    <property type="match status" value="1"/>
</dbReference>
<keyword evidence="1" id="KW-0489">Methyltransferase</keyword>